<dbReference type="EMBL" id="FOTS01000014">
    <property type="protein sequence ID" value="SFL70259.1"/>
    <property type="molecule type" value="Genomic_DNA"/>
</dbReference>
<dbReference type="AlphaFoldDB" id="A0A1I4JUL9"/>
<name>A0A1I4JUL9_9FIRM</name>
<organism evidence="4 5">
    <name type="scientific">Pelosinus propionicus DSM 13327</name>
    <dbReference type="NCBI Taxonomy" id="1123291"/>
    <lineage>
        <taxon>Bacteria</taxon>
        <taxon>Bacillati</taxon>
        <taxon>Bacillota</taxon>
        <taxon>Negativicutes</taxon>
        <taxon>Selenomonadales</taxon>
        <taxon>Sporomusaceae</taxon>
        <taxon>Pelosinus</taxon>
    </lineage>
</organism>
<evidence type="ECO:0000256" key="2">
    <source>
        <dbReference type="ARBA" id="ARBA00023204"/>
    </source>
</evidence>
<proteinExistence type="predicted"/>
<sequence length="108" mass="12472">MRHYFSILTLAEATVEELTAIQDDGEITAKCIVDFFANPTDKAVIDDLIKSGVNMEVRTEMSNARKCWTLNKSYKKNPHEVHANFLHYFSSLFHMMYNSTRISSFFPT</sequence>
<dbReference type="Proteomes" id="UP000199520">
    <property type="component" value="Unassembled WGS sequence"/>
</dbReference>
<dbReference type="GO" id="GO:0006281">
    <property type="term" value="P:DNA repair"/>
    <property type="evidence" value="ECO:0007669"/>
    <property type="project" value="UniProtKB-KW"/>
</dbReference>
<evidence type="ECO:0000313" key="5">
    <source>
        <dbReference type="Proteomes" id="UP000199520"/>
    </source>
</evidence>
<feature type="domain" description="DisA/LigA helix-hairpin-helix motif" evidence="3">
    <location>
        <begin position="2"/>
        <end position="45"/>
    </location>
</feature>
<reference evidence="5" key="1">
    <citation type="submission" date="2016-10" db="EMBL/GenBank/DDBJ databases">
        <authorList>
            <person name="Varghese N."/>
            <person name="Submissions S."/>
        </authorList>
    </citation>
    <scope>NUCLEOTIDE SEQUENCE [LARGE SCALE GENOMIC DNA]</scope>
    <source>
        <strain evidence="5">DSM 13327</strain>
    </source>
</reference>
<keyword evidence="2" id="KW-0234">DNA repair</keyword>
<keyword evidence="5" id="KW-1185">Reference proteome</keyword>
<dbReference type="InterPro" id="IPR041663">
    <property type="entry name" value="DisA/LigA_HHH"/>
</dbReference>
<dbReference type="Gene3D" id="1.10.150.20">
    <property type="entry name" value="5' to 3' exonuclease, C-terminal subdomain"/>
    <property type="match status" value="1"/>
</dbReference>
<evidence type="ECO:0000259" key="3">
    <source>
        <dbReference type="Pfam" id="PF12826"/>
    </source>
</evidence>
<dbReference type="Pfam" id="PF12826">
    <property type="entry name" value="HHH_2"/>
    <property type="match status" value="1"/>
</dbReference>
<protein>
    <submittedName>
        <fullName evidence="4">Helix-hairpin-helix motif-containing protein</fullName>
    </submittedName>
</protein>
<gene>
    <name evidence="4" type="ORF">SAMN04490355_101435</name>
</gene>
<dbReference type="SUPFAM" id="SSF47781">
    <property type="entry name" value="RuvA domain 2-like"/>
    <property type="match status" value="1"/>
</dbReference>
<evidence type="ECO:0000313" key="4">
    <source>
        <dbReference type="EMBL" id="SFL70259.1"/>
    </source>
</evidence>
<evidence type="ECO:0000256" key="1">
    <source>
        <dbReference type="ARBA" id="ARBA00022763"/>
    </source>
</evidence>
<accession>A0A1I4JUL9</accession>
<dbReference type="STRING" id="1123291.SAMN04490355_101435"/>
<dbReference type="InterPro" id="IPR010994">
    <property type="entry name" value="RuvA_2-like"/>
</dbReference>
<keyword evidence="1" id="KW-0227">DNA damage</keyword>